<dbReference type="SUPFAM" id="SSF57997">
    <property type="entry name" value="Tropomyosin"/>
    <property type="match status" value="1"/>
</dbReference>
<feature type="compositionally biased region" description="Polar residues" evidence="2">
    <location>
        <begin position="392"/>
        <end position="421"/>
    </location>
</feature>
<feature type="region of interest" description="Disordered" evidence="2">
    <location>
        <begin position="380"/>
        <end position="421"/>
    </location>
</feature>
<evidence type="ECO:0000313" key="5">
    <source>
        <dbReference type="Proteomes" id="UP000016658"/>
    </source>
</evidence>
<evidence type="ECO:0000256" key="1">
    <source>
        <dbReference type="SAM" id="Coils"/>
    </source>
</evidence>
<sequence length="440" mass="49458">MVKLGQRGILMSQKHSKSQDEISQLLDSFEVEDTLEEKMENFTQEKERQSRIERARKNSQDFNRRNTEEMDLTQIIDPIDDSEFEDEEYEEDGSQTKTMMWDKDQIDLETTDTNKTVVINDDEIQSLLEEDKGPRLKREVHRGSARKSNQDTKKIVIIVAGVIAVILAGVAIFGVINLIGGLGNDDQISEEEQKQNYEEILAWANDYDFLTDDKKADIIDFETMFNRLSDEQQSEINKVLKSKTGKTFDELLAQAKSDAKDKADASNNNTEVAQQKAKLKEQISNLKDDLADAKQALDDANSKLNTAKSNLSSIQSKVSSANSTLQNAQSRKASADQALADLEAEREAIESKDNSELTNEDYQKLQELYNKRPGLLEEQSAAQSAVESAQATYNDLVSQQTQASSEVDSAQSAVNDAQSKYDSINSQLQQLQKELDNLDD</sequence>
<evidence type="ECO:0000313" key="4">
    <source>
        <dbReference type="EMBL" id="ERK44946.1"/>
    </source>
</evidence>
<keyword evidence="3" id="KW-0812">Transmembrane</keyword>
<comment type="caution">
    <text evidence="4">The sequence shown here is derived from an EMBL/GenBank/DDBJ whole genome shotgun (WGS) entry which is preliminary data.</text>
</comment>
<feature type="coiled-coil region" evidence="1">
    <location>
        <begin position="262"/>
        <end position="352"/>
    </location>
</feature>
<dbReference type="EMBL" id="AWVI01000053">
    <property type="protein sequence ID" value="ERK44946.1"/>
    <property type="molecule type" value="Genomic_DNA"/>
</dbReference>
<keyword evidence="3" id="KW-0472">Membrane</keyword>
<evidence type="ECO:0000256" key="2">
    <source>
        <dbReference type="SAM" id="MobiDB-lite"/>
    </source>
</evidence>
<dbReference type="Proteomes" id="UP000016658">
    <property type="component" value="Unassembled WGS sequence"/>
</dbReference>
<feature type="compositionally biased region" description="Low complexity" evidence="2">
    <location>
        <begin position="380"/>
        <end position="391"/>
    </location>
</feature>
<feature type="region of interest" description="Disordered" evidence="2">
    <location>
        <begin position="40"/>
        <end position="67"/>
    </location>
</feature>
<dbReference type="Gene3D" id="1.20.120.330">
    <property type="entry name" value="Nucleotidyltransferases domain 2"/>
    <property type="match status" value="1"/>
</dbReference>
<keyword evidence="1" id="KW-0175">Coiled coil</keyword>
<feature type="transmembrane region" description="Helical" evidence="3">
    <location>
        <begin position="155"/>
        <end position="179"/>
    </location>
</feature>
<accession>U2PLF3</accession>
<protein>
    <submittedName>
        <fullName evidence="4">Uncharacterized protein</fullName>
    </submittedName>
</protein>
<gene>
    <name evidence="4" type="ORF">HMPREF0367_01286</name>
</gene>
<dbReference type="AlphaFoldDB" id="U2PLF3"/>
<name>U2PLF3_9FIRM</name>
<dbReference type="PANTHER" id="PTHR43049">
    <property type="entry name" value="EARLY ENDOSOME ANTIGEN"/>
    <property type="match status" value="1"/>
</dbReference>
<proteinExistence type="predicted"/>
<dbReference type="HOGENOM" id="CLU_622211_0_0_9"/>
<evidence type="ECO:0000256" key="3">
    <source>
        <dbReference type="SAM" id="Phobius"/>
    </source>
</evidence>
<organism evidence="4 5">
    <name type="scientific">Faecalitalea cylindroides ATCC 27803</name>
    <dbReference type="NCBI Taxonomy" id="649755"/>
    <lineage>
        <taxon>Bacteria</taxon>
        <taxon>Bacillati</taxon>
        <taxon>Bacillota</taxon>
        <taxon>Erysipelotrichia</taxon>
        <taxon>Erysipelotrichales</taxon>
        <taxon>Erysipelotrichaceae</taxon>
        <taxon>Faecalitalea</taxon>
    </lineage>
</organism>
<feature type="region of interest" description="Disordered" evidence="2">
    <location>
        <begin position="1"/>
        <end position="21"/>
    </location>
</feature>
<keyword evidence="3" id="KW-1133">Transmembrane helix</keyword>
<dbReference type="PANTHER" id="PTHR43049:SF1">
    <property type="entry name" value="EARLY ENDOSOME ANTIGEN"/>
    <property type="match status" value="1"/>
</dbReference>
<reference evidence="4 5" key="1">
    <citation type="submission" date="2013-06" db="EMBL/GenBank/DDBJ databases">
        <authorList>
            <person name="Weinstock G."/>
            <person name="Sodergren E."/>
            <person name="Lobos E.A."/>
            <person name="Fulton L."/>
            <person name="Fulton R."/>
            <person name="Courtney L."/>
            <person name="Fronick C."/>
            <person name="O'Laughlin M."/>
            <person name="Godfrey J."/>
            <person name="Wilson R.M."/>
            <person name="Miner T."/>
            <person name="Farmer C."/>
            <person name="Delehaunty K."/>
            <person name="Cordes M."/>
            <person name="Minx P."/>
            <person name="Tomlinson C."/>
            <person name="Chen J."/>
            <person name="Wollam A."/>
            <person name="Pepin K.H."/>
            <person name="Bhonagiri V."/>
            <person name="Zhang X."/>
            <person name="Warren W."/>
            <person name="Mitreva M."/>
            <person name="Mardis E.R."/>
            <person name="Wilson R.K."/>
        </authorList>
    </citation>
    <scope>NUCLEOTIDE SEQUENCE [LARGE SCALE GENOMIC DNA]</scope>
    <source>
        <strain evidence="4 5">ATCC 27803</strain>
    </source>
</reference>